<dbReference type="AlphaFoldDB" id="A0AAQ3LE02"/>
<name>A0AAQ3LE02_9BACT</name>
<dbReference type="RefSeq" id="WP_317832533.1">
    <property type="nucleotide sequence ID" value="NZ_CP136920.1"/>
</dbReference>
<keyword evidence="1" id="KW-0732">Signal</keyword>
<reference evidence="2 3" key="1">
    <citation type="submission" date="2023-10" db="EMBL/GenBank/DDBJ databases">
        <title>Rubellicoccus peritrichatus gen. nov., sp. nov., isolated from an algae of coral reef tank.</title>
        <authorList>
            <person name="Luo J."/>
        </authorList>
    </citation>
    <scope>NUCLEOTIDE SEQUENCE [LARGE SCALE GENOMIC DNA]</scope>
    <source>
        <strain evidence="2 3">CR14</strain>
    </source>
</reference>
<feature type="signal peptide" evidence="1">
    <location>
        <begin position="1"/>
        <end position="26"/>
    </location>
</feature>
<keyword evidence="3" id="KW-1185">Reference proteome</keyword>
<evidence type="ECO:0000313" key="3">
    <source>
        <dbReference type="Proteomes" id="UP001304300"/>
    </source>
</evidence>
<dbReference type="KEGG" id="puo:RZN69_17105"/>
<evidence type="ECO:0000256" key="1">
    <source>
        <dbReference type="SAM" id="SignalP"/>
    </source>
</evidence>
<protein>
    <submittedName>
        <fullName evidence="2">S24/S26 family peptidase</fullName>
    </submittedName>
</protein>
<evidence type="ECO:0000313" key="2">
    <source>
        <dbReference type="EMBL" id="WOO40339.1"/>
    </source>
</evidence>
<feature type="chain" id="PRO_5042884534" evidence="1">
    <location>
        <begin position="27"/>
        <end position="181"/>
    </location>
</feature>
<sequence length="181" mass="19802">MIHHLNTFKLLVALSTALAGISSMLASDPNTYDVGLPHPKTNVSFEQALADASKVAATRGEWEVARCEGFSMSPFFTERCVLLVEKLAYENLRVGMVGVYEDVDGDLVAHRLVEKVPDGWICRALQNQSNDPQLLDRENFLGIAFGVFNAASGPEADTVAQIDDSVLKIVGKDYDTIDTRN</sequence>
<proteinExistence type="predicted"/>
<accession>A0AAQ3LE02</accession>
<dbReference type="Proteomes" id="UP001304300">
    <property type="component" value="Chromosome"/>
</dbReference>
<dbReference type="EMBL" id="CP136920">
    <property type="protein sequence ID" value="WOO40339.1"/>
    <property type="molecule type" value="Genomic_DNA"/>
</dbReference>
<gene>
    <name evidence="2" type="ORF">RZN69_17105</name>
</gene>
<organism evidence="2 3">
    <name type="scientific">Rubellicoccus peritrichatus</name>
    <dbReference type="NCBI Taxonomy" id="3080537"/>
    <lineage>
        <taxon>Bacteria</taxon>
        <taxon>Pseudomonadati</taxon>
        <taxon>Verrucomicrobiota</taxon>
        <taxon>Opitutia</taxon>
        <taxon>Puniceicoccales</taxon>
        <taxon>Cerasicoccaceae</taxon>
        <taxon>Rubellicoccus</taxon>
    </lineage>
</organism>
<dbReference type="CDD" id="cd06462">
    <property type="entry name" value="Peptidase_S24_S26"/>
    <property type="match status" value="1"/>
</dbReference>